<dbReference type="AlphaFoldDB" id="A0A8B6M434"/>
<organism evidence="3 4">
    <name type="scientific">Methylocella tundrae</name>
    <dbReference type="NCBI Taxonomy" id="227605"/>
    <lineage>
        <taxon>Bacteria</taxon>
        <taxon>Pseudomonadati</taxon>
        <taxon>Pseudomonadota</taxon>
        <taxon>Alphaproteobacteria</taxon>
        <taxon>Hyphomicrobiales</taxon>
        <taxon>Beijerinckiaceae</taxon>
        <taxon>Methylocella</taxon>
    </lineage>
</organism>
<evidence type="ECO:0000313" key="4">
    <source>
        <dbReference type="Proteomes" id="UP000485880"/>
    </source>
</evidence>
<dbReference type="PRINTS" id="PR01217">
    <property type="entry name" value="PRICHEXTENSN"/>
</dbReference>
<dbReference type="InterPro" id="IPR019225">
    <property type="entry name" value="DUF2155"/>
</dbReference>
<dbReference type="EMBL" id="CABFMQ020000035">
    <property type="protein sequence ID" value="VTZ49060.1"/>
    <property type="molecule type" value="Genomic_DNA"/>
</dbReference>
<keyword evidence="4" id="KW-1185">Reference proteome</keyword>
<feature type="region of interest" description="Disordered" evidence="1">
    <location>
        <begin position="136"/>
        <end position="242"/>
    </location>
</feature>
<gene>
    <name evidence="3" type="ORF">MPC4_130081</name>
</gene>
<evidence type="ECO:0000256" key="1">
    <source>
        <dbReference type="SAM" id="MobiDB-lite"/>
    </source>
</evidence>
<dbReference type="Proteomes" id="UP000485880">
    <property type="component" value="Unassembled WGS sequence"/>
</dbReference>
<reference evidence="3 4" key="1">
    <citation type="submission" date="2019-05" db="EMBL/GenBank/DDBJ databases">
        <authorList>
            <person name="Farhan Ul Haque M."/>
        </authorList>
    </citation>
    <scope>NUCLEOTIDE SEQUENCE [LARGE SCALE GENOMIC DNA]</scope>
    <source>
        <strain evidence="3">2</strain>
    </source>
</reference>
<feature type="signal peptide" evidence="2">
    <location>
        <begin position="1"/>
        <end position="22"/>
    </location>
</feature>
<evidence type="ECO:0000256" key="2">
    <source>
        <dbReference type="SAM" id="SignalP"/>
    </source>
</evidence>
<feature type="chain" id="PRO_5033013099" description="DUF2155 domain-containing protein" evidence="2">
    <location>
        <begin position="23"/>
        <end position="242"/>
    </location>
</feature>
<evidence type="ECO:0008006" key="5">
    <source>
        <dbReference type="Google" id="ProtNLM"/>
    </source>
</evidence>
<evidence type="ECO:0000313" key="3">
    <source>
        <dbReference type="EMBL" id="VTZ49060.1"/>
    </source>
</evidence>
<accession>A0A8B6M434</accession>
<proteinExistence type="predicted"/>
<keyword evidence="2" id="KW-0732">Signal</keyword>
<protein>
    <recommendedName>
        <fullName evidence="5">DUF2155 domain-containing protein</fullName>
    </recommendedName>
</protein>
<comment type="caution">
    <text evidence="3">The sequence shown here is derived from an EMBL/GenBank/DDBJ whole genome shotgun (WGS) entry which is preliminary data.</text>
</comment>
<name>A0A8B6M434_METTU</name>
<dbReference type="Pfam" id="PF09923">
    <property type="entry name" value="DUF2155"/>
    <property type="match status" value="1"/>
</dbReference>
<sequence length="242" mass="25731">MSLSARRRASMRSLLCAGVAVCAGLAPLDGALADKIKHPIAVFSGLDKITGRIISFEVATDETVQFGTLQITERACYTRPATEAPQTVTFVEVDEVDAKNDYKRIFSGWMFAASPGLHGIEHPVYDIWLTDCKGGGETIASPESAATEPNTPPPPPENAAPAPKKPASKPRRVQPQTPPPPVDDFGDGLPQQSPGPVEVAPPPGFKAPTQRPRRPADDPDSLVPPADIPNGRPSQRFPGDGF</sequence>